<evidence type="ECO:0000313" key="2">
    <source>
        <dbReference type="Proteomes" id="UP000245207"/>
    </source>
</evidence>
<dbReference type="EMBL" id="PKPP01019618">
    <property type="protein sequence ID" value="PWA35664.1"/>
    <property type="molecule type" value="Genomic_DNA"/>
</dbReference>
<accession>A0A2U1KFU9</accession>
<comment type="caution">
    <text evidence="1">The sequence shown here is derived from an EMBL/GenBank/DDBJ whole genome shotgun (WGS) entry which is preliminary data.</text>
</comment>
<gene>
    <name evidence="1" type="ORF">CTI12_AA607420</name>
</gene>
<keyword evidence="2" id="KW-1185">Reference proteome</keyword>
<proteinExistence type="predicted"/>
<sequence>MMMDNPDITMEEYRRLDEERSLCNNKVFPAIVIDDVSPEIAQDEEESQVFDLNENPTIVYKEAYSSQSAYDENEDECGTMVYSAINCDFPPELEDIFSSYQKHHDDIPSDEDNKYSDIEKFDVIVCDNIPQLPQQRKILGV</sequence>
<dbReference type="AlphaFoldDB" id="A0A2U1KFU9"/>
<protein>
    <submittedName>
        <fullName evidence="1">Uncharacterized protein</fullName>
    </submittedName>
</protein>
<evidence type="ECO:0000313" key="1">
    <source>
        <dbReference type="EMBL" id="PWA35664.1"/>
    </source>
</evidence>
<reference evidence="1 2" key="1">
    <citation type="journal article" date="2018" name="Mol. Plant">
        <title>The genome of Artemisia annua provides insight into the evolution of Asteraceae family and artemisinin biosynthesis.</title>
        <authorList>
            <person name="Shen Q."/>
            <person name="Zhang L."/>
            <person name="Liao Z."/>
            <person name="Wang S."/>
            <person name="Yan T."/>
            <person name="Shi P."/>
            <person name="Liu M."/>
            <person name="Fu X."/>
            <person name="Pan Q."/>
            <person name="Wang Y."/>
            <person name="Lv Z."/>
            <person name="Lu X."/>
            <person name="Zhang F."/>
            <person name="Jiang W."/>
            <person name="Ma Y."/>
            <person name="Chen M."/>
            <person name="Hao X."/>
            <person name="Li L."/>
            <person name="Tang Y."/>
            <person name="Lv G."/>
            <person name="Zhou Y."/>
            <person name="Sun X."/>
            <person name="Brodelius P.E."/>
            <person name="Rose J.K.C."/>
            <person name="Tang K."/>
        </authorList>
    </citation>
    <scope>NUCLEOTIDE SEQUENCE [LARGE SCALE GENOMIC DNA]</scope>
    <source>
        <strain evidence="2">cv. Huhao1</strain>
        <tissue evidence="1">Leaf</tissue>
    </source>
</reference>
<dbReference type="Proteomes" id="UP000245207">
    <property type="component" value="Unassembled WGS sequence"/>
</dbReference>
<name>A0A2U1KFU9_ARTAN</name>
<organism evidence="1 2">
    <name type="scientific">Artemisia annua</name>
    <name type="common">Sweet wormwood</name>
    <dbReference type="NCBI Taxonomy" id="35608"/>
    <lineage>
        <taxon>Eukaryota</taxon>
        <taxon>Viridiplantae</taxon>
        <taxon>Streptophyta</taxon>
        <taxon>Embryophyta</taxon>
        <taxon>Tracheophyta</taxon>
        <taxon>Spermatophyta</taxon>
        <taxon>Magnoliopsida</taxon>
        <taxon>eudicotyledons</taxon>
        <taxon>Gunneridae</taxon>
        <taxon>Pentapetalae</taxon>
        <taxon>asterids</taxon>
        <taxon>campanulids</taxon>
        <taxon>Asterales</taxon>
        <taxon>Asteraceae</taxon>
        <taxon>Asteroideae</taxon>
        <taxon>Anthemideae</taxon>
        <taxon>Artemisiinae</taxon>
        <taxon>Artemisia</taxon>
    </lineage>
</organism>